<keyword evidence="1" id="KW-0812">Transmembrane</keyword>
<dbReference type="Gene3D" id="3.30.450.40">
    <property type="match status" value="2"/>
</dbReference>
<accession>A0A0P6XX23</accession>
<reference evidence="3 4" key="1">
    <citation type="submission" date="2015-07" db="EMBL/GenBank/DDBJ databases">
        <title>Draft genome of Bellilinea caldifistulae DSM 17877.</title>
        <authorList>
            <person name="Hemp J."/>
            <person name="Ward L.M."/>
            <person name="Pace L.A."/>
            <person name="Fischer W.W."/>
        </authorList>
    </citation>
    <scope>NUCLEOTIDE SEQUENCE [LARGE SCALE GENOMIC DNA]</scope>
    <source>
        <strain evidence="3 4">GOMI-1</strain>
    </source>
</reference>
<evidence type="ECO:0000256" key="1">
    <source>
        <dbReference type="SAM" id="Phobius"/>
    </source>
</evidence>
<dbReference type="InterPro" id="IPR029016">
    <property type="entry name" value="GAF-like_dom_sf"/>
</dbReference>
<organism evidence="3 4">
    <name type="scientific">Bellilinea caldifistulae</name>
    <dbReference type="NCBI Taxonomy" id="360411"/>
    <lineage>
        <taxon>Bacteria</taxon>
        <taxon>Bacillati</taxon>
        <taxon>Chloroflexota</taxon>
        <taxon>Anaerolineae</taxon>
        <taxon>Anaerolineales</taxon>
        <taxon>Anaerolineaceae</taxon>
        <taxon>Bellilinea</taxon>
    </lineage>
</organism>
<dbReference type="STRING" id="360411.AC812_13560"/>
<feature type="transmembrane region" description="Helical" evidence="1">
    <location>
        <begin position="173"/>
        <end position="192"/>
    </location>
</feature>
<dbReference type="AlphaFoldDB" id="A0A0P6XX23"/>
<dbReference type="InterPro" id="IPR048437">
    <property type="entry name" value="MASE11"/>
</dbReference>
<dbReference type="InterPro" id="IPR003018">
    <property type="entry name" value="GAF"/>
</dbReference>
<comment type="caution">
    <text evidence="3">The sequence shown here is derived from an EMBL/GenBank/DDBJ whole genome shotgun (WGS) entry which is preliminary data.</text>
</comment>
<feature type="domain" description="GAF" evidence="2">
    <location>
        <begin position="249"/>
        <end position="397"/>
    </location>
</feature>
<evidence type="ECO:0000259" key="2">
    <source>
        <dbReference type="SMART" id="SM00065"/>
    </source>
</evidence>
<keyword evidence="4" id="KW-1185">Reference proteome</keyword>
<proteinExistence type="predicted"/>
<gene>
    <name evidence="3" type="ORF">AC812_13560</name>
</gene>
<sequence>MNFIRQINPAHTPPHISRLGELATWRERILQTTLLLFALAGTVIYYLAIQRAIQYQDRTSIYLYTGALLVALALPLLRKLSFNLRTLAILVVLYGLAVQNLVVYGVTRNAVAYVLAIVFIAGLLWGVRAGVFAILFTFATVVGMGYGMNYGGMNQPLQETLLNSMSFENWVNVAIHFSIVGGFILLSIYTILNGLQSSLLQQRTLTMQLNAARLNLEKNVEERTTTLKRRLNQIRTAAEIARAVNTFLDPETLLQQSVDLIQKEFDLYYAGIFLVDERGEFAVLKAGTGEAGRQMIAAGHKLAVGGNSMIGWATARKEPKIALDTGVEAVRFNNPYLPLTRSEMALPIISRGVCLGALTIQSTQPEAFDQDDIRILMGIADSLATALENARLFQETQQNLEEIRALNRAYLMQSWEDAVAMHGKLEYTYQNPSAIQDGKASNQIHIPLTLRDQAIGNLTLELGDKSLTPEEMEFVDGVINQTAIALENARLIQETQRRAMEEQRLSEMTAQFSRANTVDQILKAALLEIGHLPNVAEVSVQLIPPVEDQMEEVEG</sequence>
<dbReference type="SUPFAM" id="SSF55781">
    <property type="entry name" value="GAF domain-like"/>
    <property type="match status" value="2"/>
</dbReference>
<keyword evidence="1" id="KW-0472">Membrane</keyword>
<protein>
    <recommendedName>
        <fullName evidence="2">GAF domain-containing protein</fullName>
    </recommendedName>
</protein>
<dbReference type="Proteomes" id="UP000050514">
    <property type="component" value="Unassembled WGS sequence"/>
</dbReference>
<dbReference type="RefSeq" id="WP_061917373.1">
    <property type="nucleotide sequence ID" value="NZ_DF967971.1"/>
</dbReference>
<feature type="transmembrane region" description="Helical" evidence="1">
    <location>
        <begin position="133"/>
        <end position="152"/>
    </location>
</feature>
<evidence type="ECO:0000313" key="4">
    <source>
        <dbReference type="Proteomes" id="UP000050514"/>
    </source>
</evidence>
<name>A0A0P6XX23_9CHLR</name>
<dbReference type="SMART" id="SM00065">
    <property type="entry name" value="GAF"/>
    <property type="match status" value="1"/>
</dbReference>
<dbReference type="Pfam" id="PF13185">
    <property type="entry name" value="GAF_2"/>
    <property type="match status" value="1"/>
</dbReference>
<feature type="transmembrane region" description="Helical" evidence="1">
    <location>
        <begin position="110"/>
        <end position="127"/>
    </location>
</feature>
<dbReference type="EMBL" id="LGHJ01000019">
    <property type="protein sequence ID" value="KPL73813.1"/>
    <property type="molecule type" value="Genomic_DNA"/>
</dbReference>
<feature type="transmembrane region" description="Helical" evidence="1">
    <location>
        <begin position="84"/>
        <end position="103"/>
    </location>
</feature>
<dbReference type="OrthoDB" id="153145at2"/>
<dbReference type="Pfam" id="PF20969">
    <property type="entry name" value="MASE11"/>
    <property type="match status" value="1"/>
</dbReference>
<feature type="transmembrane region" description="Helical" evidence="1">
    <location>
        <begin position="29"/>
        <end position="49"/>
    </location>
</feature>
<keyword evidence="1" id="KW-1133">Transmembrane helix</keyword>
<feature type="transmembrane region" description="Helical" evidence="1">
    <location>
        <begin position="61"/>
        <end position="78"/>
    </location>
</feature>
<evidence type="ECO:0000313" key="3">
    <source>
        <dbReference type="EMBL" id="KPL73813.1"/>
    </source>
</evidence>